<sequence length="179" mass="18366">MVGIVVGQVGALVEVYWPGGMVVVTSQLRRLMAGAGRRREAYSWVGGCLGTMMGWWWGGSVVAVFEGVRGGVMAAGVGGQAGGMAMRSGEGVEDPHLSLHLELTLGEAEPSGHAGAAAVGGPWGGEERSRLGGGQRRAGQRAGAILCPVHAWVHCRAPCEQGGWVGVEAGDEFADLCGQ</sequence>
<dbReference type="EMBL" id="LGRX02026525">
    <property type="protein sequence ID" value="KAK3250744.1"/>
    <property type="molecule type" value="Genomic_DNA"/>
</dbReference>
<organism evidence="2 3">
    <name type="scientific">Cymbomonas tetramitiformis</name>
    <dbReference type="NCBI Taxonomy" id="36881"/>
    <lineage>
        <taxon>Eukaryota</taxon>
        <taxon>Viridiplantae</taxon>
        <taxon>Chlorophyta</taxon>
        <taxon>Pyramimonadophyceae</taxon>
        <taxon>Pyramimonadales</taxon>
        <taxon>Pyramimonadaceae</taxon>
        <taxon>Cymbomonas</taxon>
    </lineage>
</organism>
<comment type="caution">
    <text evidence="2">The sequence shown here is derived from an EMBL/GenBank/DDBJ whole genome shotgun (WGS) entry which is preliminary data.</text>
</comment>
<evidence type="ECO:0000256" key="1">
    <source>
        <dbReference type="SAM" id="MobiDB-lite"/>
    </source>
</evidence>
<proteinExistence type="predicted"/>
<keyword evidence="3" id="KW-1185">Reference proteome</keyword>
<dbReference type="Proteomes" id="UP001190700">
    <property type="component" value="Unassembled WGS sequence"/>
</dbReference>
<reference evidence="2 3" key="1">
    <citation type="journal article" date="2015" name="Genome Biol. Evol.">
        <title>Comparative Genomics of a Bacterivorous Green Alga Reveals Evolutionary Causalities and Consequences of Phago-Mixotrophic Mode of Nutrition.</title>
        <authorList>
            <person name="Burns J.A."/>
            <person name="Paasch A."/>
            <person name="Narechania A."/>
            <person name="Kim E."/>
        </authorList>
    </citation>
    <scope>NUCLEOTIDE SEQUENCE [LARGE SCALE GENOMIC DNA]</scope>
    <source>
        <strain evidence="2 3">PLY_AMNH</strain>
    </source>
</reference>
<dbReference type="AlphaFoldDB" id="A0AAE0CAK8"/>
<evidence type="ECO:0000313" key="3">
    <source>
        <dbReference type="Proteomes" id="UP001190700"/>
    </source>
</evidence>
<name>A0AAE0CAK8_9CHLO</name>
<accession>A0AAE0CAK8</accession>
<gene>
    <name evidence="2" type="ORF">CYMTET_39883</name>
</gene>
<feature type="region of interest" description="Disordered" evidence="1">
    <location>
        <begin position="111"/>
        <end position="134"/>
    </location>
</feature>
<protein>
    <submittedName>
        <fullName evidence="2">Uncharacterized protein</fullName>
    </submittedName>
</protein>
<evidence type="ECO:0000313" key="2">
    <source>
        <dbReference type="EMBL" id="KAK3250744.1"/>
    </source>
</evidence>